<evidence type="ECO:0000313" key="2">
    <source>
        <dbReference type="EMBL" id="OAP57326.1"/>
    </source>
</evidence>
<dbReference type="PANTHER" id="PTHR11362">
    <property type="entry name" value="PHOSPHATIDYLETHANOLAMINE-BINDING PROTEIN"/>
    <property type="match status" value="1"/>
</dbReference>
<dbReference type="InterPro" id="IPR035810">
    <property type="entry name" value="PEBP_euk"/>
</dbReference>
<dbReference type="Proteomes" id="UP000078343">
    <property type="component" value="Unassembled WGS sequence"/>
</dbReference>
<accession>A0A178ZCX4</accession>
<dbReference type="InterPro" id="IPR008914">
    <property type="entry name" value="PEBP"/>
</dbReference>
<dbReference type="SUPFAM" id="SSF49777">
    <property type="entry name" value="PEBP-like"/>
    <property type="match status" value="1"/>
</dbReference>
<keyword evidence="1" id="KW-0732">Signal</keyword>
<evidence type="ECO:0008006" key="4">
    <source>
        <dbReference type="Google" id="ProtNLM"/>
    </source>
</evidence>
<keyword evidence="3" id="KW-1185">Reference proteome</keyword>
<name>A0A178ZCX4_9EURO</name>
<dbReference type="STRING" id="1367422.A0A178ZCX4"/>
<dbReference type="Pfam" id="PF01161">
    <property type="entry name" value="PBP"/>
    <property type="match status" value="1"/>
</dbReference>
<protein>
    <recommendedName>
        <fullName evidence="4">PEBP-like protein</fullName>
    </recommendedName>
</protein>
<dbReference type="RefSeq" id="XP_018690693.1">
    <property type="nucleotide sequence ID" value="XM_018839572.1"/>
</dbReference>
<dbReference type="CDD" id="cd00866">
    <property type="entry name" value="PEBP_euk"/>
    <property type="match status" value="1"/>
</dbReference>
<reference evidence="2 3" key="1">
    <citation type="submission" date="2016-04" db="EMBL/GenBank/DDBJ databases">
        <title>Draft genome of Fonsecaea erecta CBS 125763.</title>
        <authorList>
            <person name="Weiss V.A."/>
            <person name="Vicente V.A."/>
            <person name="Raittz R.T."/>
            <person name="Moreno L.F."/>
            <person name="De Souza E.M."/>
            <person name="Pedrosa F.O."/>
            <person name="Steffens M.B."/>
            <person name="Faoro H."/>
            <person name="Tadra-Sfeir M.Z."/>
            <person name="Najafzadeh M.J."/>
            <person name="Felipe M.S."/>
            <person name="Teixeira M."/>
            <person name="Sun J."/>
            <person name="Xi L."/>
            <person name="Gomes R."/>
            <person name="De Azevedo C.M."/>
            <person name="Salgado C.G."/>
            <person name="Da Silva M.B."/>
            <person name="Nascimento M.F."/>
            <person name="Queiroz-Telles F."/>
            <person name="Attili D.S."/>
            <person name="Gorbushina A."/>
        </authorList>
    </citation>
    <scope>NUCLEOTIDE SEQUENCE [LARGE SCALE GENOMIC DNA]</scope>
    <source>
        <strain evidence="2 3">CBS 125763</strain>
    </source>
</reference>
<dbReference type="AlphaFoldDB" id="A0A178ZCX4"/>
<dbReference type="EMBL" id="LVYI01000007">
    <property type="protein sequence ID" value="OAP57326.1"/>
    <property type="molecule type" value="Genomic_DNA"/>
</dbReference>
<feature type="signal peptide" evidence="1">
    <location>
        <begin position="1"/>
        <end position="22"/>
    </location>
</feature>
<dbReference type="PANTHER" id="PTHR11362:SF82">
    <property type="entry name" value="PHOSPHATIDYLETHANOLAMINE-BINDING PROTEIN 4"/>
    <property type="match status" value="1"/>
</dbReference>
<dbReference type="OrthoDB" id="2506647at2759"/>
<dbReference type="Gene3D" id="3.90.280.10">
    <property type="entry name" value="PEBP-like"/>
    <property type="match status" value="1"/>
</dbReference>
<sequence length="196" mass="21086">MKFLTYSSLLALLVSNGRLVSSQTPPGFSPSTNKALYVSFDNQEITPGLHIPLADTAVSPSIAFPGCGPPQGTHLVLMVDLDAPDGAKNHSLSPLLHWLQQSIPARLPAVSSNYSAAHVAAPIVPFYMPQPPPGSGLHRYVVLAFDQPQKAFSVPANFTQFSNAYRFNFDVAKFAEEAKLTVAGATWFMTQNTTQA</sequence>
<proteinExistence type="predicted"/>
<evidence type="ECO:0000313" key="3">
    <source>
        <dbReference type="Proteomes" id="UP000078343"/>
    </source>
</evidence>
<evidence type="ECO:0000256" key="1">
    <source>
        <dbReference type="SAM" id="SignalP"/>
    </source>
</evidence>
<organism evidence="2 3">
    <name type="scientific">Fonsecaea erecta</name>
    <dbReference type="NCBI Taxonomy" id="1367422"/>
    <lineage>
        <taxon>Eukaryota</taxon>
        <taxon>Fungi</taxon>
        <taxon>Dikarya</taxon>
        <taxon>Ascomycota</taxon>
        <taxon>Pezizomycotina</taxon>
        <taxon>Eurotiomycetes</taxon>
        <taxon>Chaetothyriomycetidae</taxon>
        <taxon>Chaetothyriales</taxon>
        <taxon>Herpotrichiellaceae</taxon>
        <taxon>Fonsecaea</taxon>
    </lineage>
</organism>
<dbReference type="GeneID" id="30012232"/>
<gene>
    <name evidence="2" type="ORF">AYL99_08064</name>
</gene>
<feature type="chain" id="PRO_5008098463" description="PEBP-like protein" evidence="1">
    <location>
        <begin position="23"/>
        <end position="196"/>
    </location>
</feature>
<dbReference type="InterPro" id="IPR036610">
    <property type="entry name" value="PEBP-like_sf"/>
</dbReference>
<comment type="caution">
    <text evidence="2">The sequence shown here is derived from an EMBL/GenBank/DDBJ whole genome shotgun (WGS) entry which is preliminary data.</text>
</comment>